<organism evidence="2 5">
    <name type="scientific">Jejuia pallidilutea</name>
    <dbReference type="NCBI Taxonomy" id="504487"/>
    <lineage>
        <taxon>Bacteria</taxon>
        <taxon>Pseudomonadati</taxon>
        <taxon>Bacteroidota</taxon>
        <taxon>Flavobacteriia</taxon>
        <taxon>Flavobacteriales</taxon>
        <taxon>Flavobacteriaceae</taxon>
        <taxon>Jejuia</taxon>
    </lineage>
</organism>
<dbReference type="STRING" id="504487.JCM19538_2823"/>
<reference evidence="6" key="1">
    <citation type="journal article" date="2014" name="Genome Announc.">
        <title>Draft Genome Sequence of Marine Flavobacterium Jejuia pallidilutea Strain 11shimoA1 and Pigmentation Mutants.</title>
        <authorList>
            <person name="Takatani N."/>
            <person name="Nakanishi M."/>
            <person name="Meirelles P."/>
            <person name="Mino S."/>
            <person name="Suda W."/>
            <person name="Oshima K."/>
            <person name="Hattori M."/>
            <person name="Ohkuma M."/>
            <person name="Hosokawa M."/>
            <person name="Miyashita K."/>
            <person name="Thompson F.L."/>
            <person name="Niwa A."/>
            <person name="Sawabe T."/>
            <person name="Sawabe T."/>
        </authorList>
    </citation>
    <scope>NUCLEOTIDE SEQUENCE [LARGE SCALE GENOMIC DNA]</scope>
    <source>
        <strain evidence="6">JCM 19538</strain>
    </source>
</reference>
<protein>
    <submittedName>
        <fullName evidence="2">Uncharacterized protein</fullName>
    </submittedName>
</protein>
<dbReference type="EMBL" id="PVEO01000006">
    <property type="protein sequence ID" value="PQV47903.1"/>
    <property type="molecule type" value="Genomic_DNA"/>
</dbReference>
<proteinExistence type="predicted"/>
<dbReference type="Proteomes" id="UP000029641">
    <property type="component" value="Unassembled WGS sequence"/>
</dbReference>
<dbReference type="eggNOG" id="ENOG503163Q">
    <property type="taxonomic scope" value="Bacteria"/>
</dbReference>
<evidence type="ECO:0000313" key="4">
    <source>
        <dbReference type="EMBL" id="PQV47903.1"/>
    </source>
</evidence>
<evidence type="ECO:0000313" key="5">
    <source>
        <dbReference type="Proteomes" id="UP000029646"/>
    </source>
</evidence>
<dbReference type="EMBL" id="BBNS01000035">
    <property type="protein sequence ID" value="GAL72940.1"/>
    <property type="molecule type" value="Genomic_DNA"/>
</dbReference>
<dbReference type="EMBL" id="BBNR01000013">
    <property type="protein sequence ID" value="GAL67806.1"/>
    <property type="molecule type" value="Genomic_DNA"/>
</dbReference>
<accession>A0A090W7F5</accession>
<evidence type="ECO:0000313" key="3">
    <source>
        <dbReference type="EMBL" id="GAL89992.1"/>
    </source>
</evidence>
<evidence type="ECO:0000313" key="6">
    <source>
        <dbReference type="Proteomes" id="UP000030184"/>
    </source>
</evidence>
<evidence type="ECO:0000313" key="2">
    <source>
        <dbReference type="EMBL" id="GAL72940.1"/>
    </source>
</evidence>
<sequence length="144" mass="16787">MSNFEVIANEILIKMHNTPVNLSELPIYQKAIEIFALSQSISSYLNEDLSALNEDGSEDANIYFSGDIVQQSVSLAPEIENAERERFSERKYRHVASLKRLTNMLYKNCYRLEKSNSNGKDFLPILRRELKKFKKLQHNWMLTL</sequence>
<comment type="caution">
    <text evidence="2">The sequence shown here is derived from an EMBL/GenBank/DDBJ whole genome shotgun (WGS) entry which is preliminary data.</text>
</comment>
<dbReference type="Proteomes" id="UP000030184">
    <property type="component" value="Unassembled WGS sequence"/>
</dbReference>
<reference evidence="4 7" key="2">
    <citation type="submission" date="2018-02" db="EMBL/GenBank/DDBJ databases">
        <title>Genomic Encyclopedia of Archaeal and Bacterial Type Strains, Phase II (KMG-II): from individual species to whole genera.</title>
        <authorList>
            <person name="Goeker M."/>
        </authorList>
    </citation>
    <scope>NUCLEOTIDE SEQUENCE [LARGE SCALE GENOMIC DNA]</scope>
    <source>
        <strain evidence="4 7">DSM 21165</strain>
    </source>
</reference>
<dbReference type="Proteomes" id="UP000029646">
    <property type="component" value="Unassembled WGS sequence"/>
</dbReference>
<evidence type="ECO:0000313" key="7">
    <source>
        <dbReference type="Proteomes" id="UP000251545"/>
    </source>
</evidence>
<dbReference type="Proteomes" id="UP000251545">
    <property type="component" value="Unassembled WGS sequence"/>
</dbReference>
<dbReference type="AlphaFoldDB" id="A0A090W7F5"/>
<gene>
    <name evidence="4" type="ORF">CLV33_106224</name>
    <name evidence="1" type="ORF">JCM19301_1590</name>
    <name evidence="2" type="ORF">JCM19302_4234</name>
    <name evidence="3" type="ORF">JCM19538_2823</name>
</gene>
<name>A0A090W7F5_9FLAO</name>
<evidence type="ECO:0000313" key="1">
    <source>
        <dbReference type="EMBL" id="GAL67806.1"/>
    </source>
</evidence>
<dbReference type="EMBL" id="BBNY01000067">
    <property type="protein sequence ID" value="GAL89992.1"/>
    <property type="molecule type" value="Genomic_DNA"/>
</dbReference>
<keyword evidence="6" id="KW-1185">Reference proteome</keyword>